<evidence type="ECO:0000259" key="3">
    <source>
        <dbReference type="PROSITE" id="PS50110"/>
    </source>
</evidence>
<protein>
    <submittedName>
        <fullName evidence="4">Response regulator</fullName>
    </submittedName>
</protein>
<evidence type="ECO:0000256" key="1">
    <source>
        <dbReference type="ARBA" id="ARBA00022553"/>
    </source>
</evidence>
<dbReference type="OrthoDB" id="9790466at2"/>
<dbReference type="InterPro" id="IPR011006">
    <property type="entry name" value="CheY-like_superfamily"/>
</dbReference>
<accession>A0A2S7XP03</accession>
<keyword evidence="5" id="KW-1185">Reference proteome</keyword>
<dbReference type="RefSeq" id="WP_105074492.1">
    <property type="nucleotide sequence ID" value="NZ_PPGH01000037.1"/>
</dbReference>
<reference evidence="4 5" key="1">
    <citation type="submission" date="2018-01" db="EMBL/GenBank/DDBJ databases">
        <title>The complete genome sequence of Chromatium okenii LaCa, a purple sulfur bacterium with a turbulent life.</title>
        <authorList>
            <person name="Luedin S.M."/>
            <person name="Liechti N."/>
            <person name="Storelli N."/>
            <person name="Danza F."/>
            <person name="Wittwer M."/>
            <person name="Pothier J.F."/>
            <person name="Tonolla M.A."/>
        </authorList>
    </citation>
    <scope>NUCLEOTIDE SEQUENCE [LARGE SCALE GENOMIC DNA]</scope>
    <source>
        <strain evidence="4 5">LaCa</strain>
    </source>
</reference>
<dbReference type="SUPFAM" id="SSF52172">
    <property type="entry name" value="CheY-like"/>
    <property type="match status" value="1"/>
</dbReference>
<keyword evidence="1 2" id="KW-0597">Phosphoprotein</keyword>
<dbReference type="InterPro" id="IPR050956">
    <property type="entry name" value="2C_system_His_kinase"/>
</dbReference>
<dbReference type="Gene3D" id="3.40.50.2300">
    <property type="match status" value="1"/>
</dbReference>
<evidence type="ECO:0000313" key="5">
    <source>
        <dbReference type="Proteomes" id="UP000239936"/>
    </source>
</evidence>
<feature type="modified residue" description="4-aspartylphosphate" evidence="2">
    <location>
        <position position="55"/>
    </location>
</feature>
<evidence type="ECO:0000256" key="2">
    <source>
        <dbReference type="PROSITE-ProRule" id="PRU00169"/>
    </source>
</evidence>
<sequence length="131" mass="14489">MKILIVEDDFVSRTILQEYLNLYGTTHIAVNGKEAIAAVKAADAINAPYDLICLDVMMPEMSGQEALRAIREIEEAKGIFSSEGAKIMMTTALNDVKTVSVAFQGLCDAYLVKPIRKEKLLCELRNLKIIP</sequence>
<dbReference type="AlphaFoldDB" id="A0A2S7XP03"/>
<dbReference type="PANTHER" id="PTHR43719:SF28">
    <property type="entry name" value="PEROXIDE STRESS-ACTIVATED HISTIDINE KINASE MAK1-RELATED"/>
    <property type="match status" value="1"/>
</dbReference>
<dbReference type="GO" id="GO:0000160">
    <property type="term" value="P:phosphorelay signal transduction system"/>
    <property type="evidence" value="ECO:0007669"/>
    <property type="project" value="InterPro"/>
</dbReference>
<dbReference type="Pfam" id="PF00072">
    <property type="entry name" value="Response_reg"/>
    <property type="match status" value="1"/>
</dbReference>
<proteinExistence type="predicted"/>
<dbReference type="PROSITE" id="PS50110">
    <property type="entry name" value="RESPONSE_REGULATORY"/>
    <property type="match status" value="1"/>
</dbReference>
<comment type="caution">
    <text evidence="4">The sequence shown here is derived from an EMBL/GenBank/DDBJ whole genome shotgun (WGS) entry which is preliminary data.</text>
</comment>
<organism evidence="4 5">
    <name type="scientific">Chromatium okenii</name>
    <dbReference type="NCBI Taxonomy" id="61644"/>
    <lineage>
        <taxon>Bacteria</taxon>
        <taxon>Pseudomonadati</taxon>
        <taxon>Pseudomonadota</taxon>
        <taxon>Gammaproteobacteria</taxon>
        <taxon>Chromatiales</taxon>
        <taxon>Chromatiaceae</taxon>
        <taxon>Chromatium</taxon>
    </lineage>
</organism>
<gene>
    <name evidence="4" type="ORF">CXB77_14845</name>
</gene>
<dbReference type="EMBL" id="PPGH01000037">
    <property type="protein sequence ID" value="PQJ95464.1"/>
    <property type="molecule type" value="Genomic_DNA"/>
</dbReference>
<dbReference type="PANTHER" id="PTHR43719">
    <property type="entry name" value="TWO-COMPONENT HISTIDINE KINASE"/>
    <property type="match status" value="1"/>
</dbReference>
<dbReference type="CDD" id="cd17546">
    <property type="entry name" value="REC_hyHK_CKI1_RcsC-like"/>
    <property type="match status" value="1"/>
</dbReference>
<dbReference type="SMART" id="SM00448">
    <property type="entry name" value="REC"/>
    <property type="match status" value="1"/>
</dbReference>
<name>A0A2S7XP03_9GAMM</name>
<evidence type="ECO:0000313" key="4">
    <source>
        <dbReference type="EMBL" id="PQJ95464.1"/>
    </source>
</evidence>
<dbReference type="Proteomes" id="UP000239936">
    <property type="component" value="Unassembled WGS sequence"/>
</dbReference>
<feature type="domain" description="Response regulatory" evidence="3">
    <location>
        <begin position="2"/>
        <end position="128"/>
    </location>
</feature>
<dbReference type="InterPro" id="IPR001789">
    <property type="entry name" value="Sig_transdc_resp-reg_receiver"/>
</dbReference>